<organism evidence="3 4">
    <name type="scientific">Puccinia coronata f. sp. avenae</name>
    <dbReference type="NCBI Taxonomy" id="200324"/>
    <lineage>
        <taxon>Eukaryota</taxon>
        <taxon>Fungi</taxon>
        <taxon>Dikarya</taxon>
        <taxon>Basidiomycota</taxon>
        <taxon>Pucciniomycotina</taxon>
        <taxon>Pucciniomycetes</taxon>
        <taxon>Pucciniales</taxon>
        <taxon>Pucciniaceae</taxon>
        <taxon>Puccinia</taxon>
    </lineage>
</organism>
<reference evidence="3 4" key="1">
    <citation type="submission" date="2017-11" db="EMBL/GenBank/DDBJ databases">
        <title>De novo assembly and phasing of dikaryotic genomes from two isolates of Puccinia coronata f. sp. avenae, the causal agent of oat crown rust.</title>
        <authorList>
            <person name="Miller M.E."/>
            <person name="Zhang Y."/>
            <person name="Omidvar V."/>
            <person name="Sperschneider J."/>
            <person name="Schwessinger B."/>
            <person name="Raley C."/>
            <person name="Palmer J.M."/>
            <person name="Garnica D."/>
            <person name="Upadhyaya N."/>
            <person name="Rathjen J."/>
            <person name="Taylor J.M."/>
            <person name="Park R.F."/>
            <person name="Dodds P.N."/>
            <person name="Hirsch C.D."/>
            <person name="Kianian S.F."/>
            <person name="Figueroa M."/>
        </authorList>
    </citation>
    <scope>NUCLEOTIDE SEQUENCE [LARGE SCALE GENOMIC DNA]</scope>
    <source>
        <strain evidence="3">12SD80</strain>
    </source>
</reference>
<proteinExistence type="predicted"/>
<dbReference type="EMBL" id="PGCI01000260">
    <property type="protein sequence ID" value="PLW31789.1"/>
    <property type="molecule type" value="Genomic_DNA"/>
</dbReference>
<evidence type="ECO:0000256" key="1">
    <source>
        <dbReference type="PROSITE-ProRule" id="PRU00221"/>
    </source>
</evidence>
<comment type="caution">
    <text evidence="3">The sequence shown here is derived from an EMBL/GenBank/DDBJ whole genome shotgun (WGS) entry which is preliminary data.</text>
</comment>
<dbReference type="AlphaFoldDB" id="A0A2N5U214"/>
<keyword evidence="1" id="KW-0853">WD repeat</keyword>
<dbReference type="Proteomes" id="UP000235392">
    <property type="component" value="Unassembled WGS sequence"/>
</dbReference>
<feature type="repeat" description="WD" evidence="1">
    <location>
        <begin position="179"/>
        <end position="211"/>
    </location>
</feature>
<protein>
    <submittedName>
        <fullName evidence="3">Uncharacterized protein</fullName>
    </submittedName>
</protein>
<name>A0A2N5U214_9BASI</name>
<accession>A0A2N5U214</accession>
<gene>
    <name evidence="3" type="ORF">PCASD_17388</name>
</gene>
<dbReference type="PROSITE" id="PS50294">
    <property type="entry name" value="WD_REPEATS_REGION"/>
    <property type="match status" value="1"/>
</dbReference>
<evidence type="ECO:0000256" key="2">
    <source>
        <dbReference type="SAM" id="MobiDB-lite"/>
    </source>
</evidence>
<feature type="region of interest" description="Disordered" evidence="2">
    <location>
        <begin position="29"/>
        <end position="52"/>
    </location>
</feature>
<dbReference type="PROSITE" id="PS50082">
    <property type="entry name" value="WD_REPEATS_2"/>
    <property type="match status" value="1"/>
</dbReference>
<evidence type="ECO:0000313" key="3">
    <source>
        <dbReference type="EMBL" id="PLW31789.1"/>
    </source>
</evidence>
<dbReference type="InterPro" id="IPR001680">
    <property type="entry name" value="WD40_rpt"/>
</dbReference>
<sequence>MGFHISSEKDLLLEGLPIATYHNKLSHHALSMKQGERKQSPPPQLENNSSPSLYKSTRALKDTSNCLLSNSLSLDHLAKRDCLVYQERIAHHSPHSTLLSGPHYPRPPPPPPLSPVKELMAPPLDPLLFFRSAQRSRNRRITRWKAIITTRAQLRSTGHQCQTPYYLCRSSFTGTMHESRPRKRTVASPQIDPLDVILVTGGYDNTIRFWA</sequence>
<evidence type="ECO:0000313" key="4">
    <source>
        <dbReference type="Proteomes" id="UP000235392"/>
    </source>
</evidence>